<dbReference type="Proteomes" id="UP001610657">
    <property type="component" value="Unassembled WGS sequence"/>
</dbReference>
<name>A0ABW7NSI2_9PSED</name>
<evidence type="ECO:0000313" key="1">
    <source>
        <dbReference type="EMBL" id="MFH7517830.1"/>
    </source>
</evidence>
<keyword evidence="2" id="KW-1185">Reference proteome</keyword>
<dbReference type="GeneID" id="96221479"/>
<gene>
    <name evidence="1" type="ORF">RA271_21935</name>
</gene>
<reference evidence="1 2" key="1">
    <citation type="submission" date="2023-08" db="EMBL/GenBank/DDBJ databases">
        <title>Genomic and mutational analysis of Pseudomonas syringae pv. tagetis EB037 pathogenicity on sunflower.</title>
        <authorList>
            <person name="Maul J.E."/>
        </authorList>
    </citation>
    <scope>NUCLEOTIDE SEQUENCE [LARGE SCALE GENOMIC DNA]</scope>
    <source>
        <strain evidence="1 2">EB037_T1</strain>
    </source>
</reference>
<protein>
    <submittedName>
        <fullName evidence="1">Uncharacterized protein</fullName>
    </submittedName>
</protein>
<dbReference type="EMBL" id="JAVCQK010000018">
    <property type="protein sequence ID" value="MFH7517830.1"/>
    <property type="molecule type" value="Genomic_DNA"/>
</dbReference>
<accession>A0ABW7NSI2</accession>
<organism evidence="1 2">
    <name type="scientific">Pseudomonas syringae pv. tagetis</name>
    <dbReference type="NCBI Taxonomy" id="129140"/>
    <lineage>
        <taxon>Bacteria</taxon>
        <taxon>Pseudomonadati</taxon>
        <taxon>Pseudomonadota</taxon>
        <taxon>Gammaproteobacteria</taxon>
        <taxon>Pseudomonadales</taxon>
        <taxon>Pseudomonadaceae</taxon>
        <taxon>Pseudomonas</taxon>
    </lineage>
</organism>
<evidence type="ECO:0000313" key="2">
    <source>
        <dbReference type="Proteomes" id="UP001610657"/>
    </source>
</evidence>
<sequence>MIFNDFLPTKNMFSVGIEETSERFYASIPVSNGMVDYEIDKTRCELFQKDSEAVLVFVITCRHRKMDDLLILQSGTNREIAI</sequence>
<comment type="caution">
    <text evidence="1">The sequence shown here is derived from an EMBL/GenBank/DDBJ whole genome shotgun (WGS) entry which is preliminary data.</text>
</comment>
<dbReference type="RefSeq" id="WP_055005685.1">
    <property type="nucleotide sequence ID" value="NZ_CP092923.1"/>
</dbReference>
<proteinExistence type="predicted"/>